<evidence type="ECO:0000313" key="7">
    <source>
        <dbReference type="EMBL" id="PRX96348.1"/>
    </source>
</evidence>
<dbReference type="Pfam" id="PF13977">
    <property type="entry name" value="TetR_C_6"/>
    <property type="match status" value="1"/>
</dbReference>
<feature type="DNA-binding region" description="H-T-H motif" evidence="5">
    <location>
        <begin position="31"/>
        <end position="50"/>
    </location>
</feature>
<dbReference type="AlphaFoldDB" id="A0A2T0PY12"/>
<evidence type="ECO:0000313" key="8">
    <source>
        <dbReference type="Proteomes" id="UP000237846"/>
    </source>
</evidence>
<dbReference type="SUPFAM" id="SSF46689">
    <property type="entry name" value="Homeodomain-like"/>
    <property type="match status" value="1"/>
</dbReference>
<keyword evidence="1" id="KW-0678">Repressor</keyword>
<dbReference type="GO" id="GO:0000976">
    <property type="term" value="F:transcription cis-regulatory region binding"/>
    <property type="evidence" value="ECO:0007669"/>
    <property type="project" value="TreeGrafter"/>
</dbReference>
<evidence type="ECO:0000256" key="1">
    <source>
        <dbReference type="ARBA" id="ARBA00022491"/>
    </source>
</evidence>
<evidence type="ECO:0000256" key="3">
    <source>
        <dbReference type="ARBA" id="ARBA00023125"/>
    </source>
</evidence>
<accession>A0A2T0PY12</accession>
<comment type="caution">
    <text evidence="7">The sequence shown here is derived from an EMBL/GenBank/DDBJ whole genome shotgun (WGS) entry which is preliminary data.</text>
</comment>
<evidence type="ECO:0000256" key="4">
    <source>
        <dbReference type="ARBA" id="ARBA00023163"/>
    </source>
</evidence>
<dbReference type="OrthoDB" id="9816296at2"/>
<sequence>MPARGDHDARRRDVSAAVWRVLAARGFGGLTLRAVAAEMGASTGLLTHYFPSKRELLRHALDVADEHTSARERTAPRGPGLAALRAALLDVLPLTAEATAMNRVWVSSWDAALSDPELGGRETERYARWRTGLRAHVEAAQRLGELPADADPGDLTLVAASFAHGLVVQALFAPGHIPAERQLRLLDRFLAGLAAGGAAPAGG</sequence>
<gene>
    <name evidence="7" type="ORF">CLV72_108357</name>
</gene>
<evidence type="ECO:0000256" key="2">
    <source>
        <dbReference type="ARBA" id="ARBA00023015"/>
    </source>
</evidence>
<keyword evidence="2" id="KW-0805">Transcription regulation</keyword>
<feature type="domain" description="HTH tetR-type" evidence="6">
    <location>
        <begin position="8"/>
        <end position="68"/>
    </location>
</feature>
<evidence type="ECO:0000259" key="6">
    <source>
        <dbReference type="PROSITE" id="PS50977"/>
    </source>
</evidence>
<dbReference type="InterPro" id="IPR039538">
    <property type="entry name" value="BetI_C"/>
</dbReference>
<reference evidence="7 8" key="1">
    <citation type="submission" date="2018-03" db="EMBL/GenBank/DDBJ databases">
        <title>Genomic Encyclopedia of Archaeal and Bacterial Type Strains, Phase II (KMG-II): from individual species to whole genera.</title>
        <authorList>
            <person name="Goeker M."/>
        </authorList>
    </citation>
    <scope>NUCLEOTIDE SEQUENCE [LARGE SCALE GENOMIC DNA]</scope>
    <source>
        <strain evidence="7 8">DSM 45601</strain>
    </source>
</reference>
<dbReference type="GO" id="GO:0003700">
    <property type="term" value="F:DNA-binding transcription factor activity"/>
    <property type="evidence" value="ECO:0007669"/>
    <property type="project" value="TreeGrafter"/>
</dbReference>
<evidence type="ECO:0000256" key="5">
    <source>
        <dbReference type="PROSITE-ProRule" id="PRU00335"/>
    </source>
</evidence>
<dbReference type="InterPro" id="IPR036271">
    <property type="entry name" value="Tet_transcr_reg_TetR-rel_C_sf"/>
</dbReference>
<dbReference type="EMBL" id="PVZC01000008">
    <property type="protein sequence ID" value="PRX96348.1"/>
    <property type="molecule type" value="Genomic_DNA"/>
</dbReference>
<dbReference type="InterPro" id="IPR001647">
    <property type="entry name" value="HTH_TetR"/>
</dbReference>
<name>A0A2T0PY12_9ACTN</name>
<dbReference type="PANTHER" id="PTHR30055">
    <property type="entry name" value="HTH-TYPE TRANSCRIPTIONAL REGULATOR RUTR"/>
    <property type="match status" value="1"/>
</dbReference>
<dbReference type="PROSITE" id="PS01081">
    <property type="entry name" value="HTH_TETR_1"/>
    <property type="match status" value="1"/>
</dbReference>
<dbReference type="InterPro" id="IPR023772">
    <property type="entry name" value="DNA-bd_HTH_TetR-type_CS"/>
</dbReference>
<keyword evidence="8" id="KW-1185">Reference proteome</keyword>
<keyword evidence="3 5" id="KW-0238">DNA-binding</keyword>
<dbReference type="RefSeq" id="WP_106251233.1">
    <property type="nucleotide sequence ID" value="NZ_PVZC01000008.1"/>
</dbReference>
<dbReference type="InterPro" id="IPR009057">
    <property type="entry name" value="Homeodomain-like_sf"/>
</dbReference>
<dbReference type="SUPFAM" id="SSF48498">
    <property type="entry name" value="Tetracyclin repressor-like, C-terminal domain"/>
    <property type="match status" value="1"/>
</dbReference>
<protein>
    <submittedName>
        <fullName evidence="7">TetR family transcriptional regulator</fullName>
    </submittedName>
</protein>
<dbReference type="Proteomes" id="UP000237846">
    <property type="component" value="Unassembled WGS sequence"/>
</dbReference>
<dbReference type="Pfam" id="PF00440">
    <property type="entry name" value="TetR_N"/>
    <property type="match status" value="1"/>
</dbReference>
<dbReference type="PROSITE" id="PS50977">
    <property type="entry name" value="HTH_TETR_2"/>
    <property type="match status" value="1"/>
</dbReference>
<dbReference type="InterPro" id="IPR050109">
    <property type="entry name" value="HTH-type_TetR-like_transc_reg"/>
</dbReference>
<dbReference type="Gene3D" id="1.10.357.10">
    <property type="entry name" value="Tetracycline Repressor, domain 2"/>
    <property type="match status" value="1"/>
</dbReference>
<keyword evidence="4" id="KW-0804">Transcription</keyword>
<proteinExistence type="predicted"/>
<organism evidence="7 8">
    <name type="scientific">Allonocardiopsis opalescens</name>
    <dbReference type="NCBI Taxonomy" id="1144618"/>
    <lineage>
        <taxon>Bacteria</taxon>
        <taxon>Bacillati</taxon>
        <taxon>Actinomycetota</taxon>
        <taxon>Actinomycetes</taxon>
        <taxon>Streptosporangiales</taxon>
        <taxon>Allonocardiopsis</taxon>
    </lineage>
</organism>
<dbReference type="PANTHER" id="PTHR30055:SF148">
    <property type="entry name" value="TETR-FAMILY TRANSCRIPTIONAL REGULATOR"/>
    <property type="match status" value="1"/>
</dbReference>